<organism evidence="1 2">
    <name type="scientific">Thalassiosira oceanica</name>
    <name type="common">Marine diatom</name>
    <dbReference type="NCBI Taxonomy" id="159749"/>
    <lineage>
        <taxon>Eukaryota</taxon>
        <taxon>Sar</taxon>
        <taxon>Stramenopiles</taxon>
        <taxon>Ochrophyta</taxon>
        <taxon>Bacillariophyta</taxon>
        <taxon>Coscinodiscophyceae</taxon>
        <taxon>Thalassiosirophycidae</taxon>
        <taxon>Thalassiosirales</taxon>
        <taxon>Thalassiosiraceae</taxon>
        <taxon>Thalassiosira</taxon>
    </lineage>
</organism>
<evidence type="ECO:0000313" key="1">
    <source>
        <dbReference type="EMBL" id="EJK43882.1"/>
    </source>
</evidence>
<evidence type="ECO:0000313" key="2">
    <source>
        <dbReference type="Proteomes" id="UP000266841"/>
    </source>
</evidence>
<protein>
    <submittedName>
        <fullName evidence="1">Uncharacterized protein</fullName>
    </submittedName>
</protein>
<sequence>MLRPTFACLVSLVSAKEAIAHNDSLALDLGGLPHQHSTAPVTIPFTTLSRGEWSGFTGKLATSFDNKGDFAKFWAIHSRPPHQVPDVDFGRERVTAIFWGSKASTGFNLNVTSVEMTDPSGPEVAVSYDLSLPVGGGVFRAITQPHQIIKFKLVERVKFNPNYLAIPFHFSISMGGADEASVLQVAEKINKLEGASNMFGRGPVFVYYISEIGSRGIEGEIDSTLYTEDQARDLLENASTGGIVYLSGGDTCHEDAGDVKI</sequence>
<keyword evidence="2" id="KW-1185">Reference proteome</keyword>
<comment type="caution">
    <text evidence="1">The sequence shown here is derived from an EMBL/GenBank/DDBJ whole genome shotgun (WGS) entry which is preliminary data.</text>
</comment>
<accession>K0RBJ6</accession>
<gene>
    <name evidence="1" type="ORF">THAOC_37630</name>
</gene>
<dbReference type="AlphaFoldDB" id="K0RBJ6"/>
<reference evidence="1 2" key="1">
    <citation type="journal article" date="2012" name="Genome Biol.">
        <title>Genome and low-iron response of an oceanic diatom adapted to chronic iron limitation.</title>
        <authorList>
            <person name="Lommer M."/>
            <person name="Specht M."/>
            <person name="Roy A.S."/>
            <person name="Kraemer L."/>
            <person name="Andreson R."/>
            <person name="Gutowska M.A."/>
            <person name="Wolf J."/>
            <person name="Bergner S.V."/>
            <person name="Schilhabel M.B."/>
            <person name="Klostermeier U.C."/>
            <person name="Beiko R.G."/>
            <person name="Rosenstiel P."/>
            <person name="Hippler M."/>
            <person name="Laroche J."/>
        </authorList>
    </citation>
    <scope>NUCLEOTIDE SEQUENCE [LARGE SCALE GENOMIC DNA]</scope>
    <source>
        <strain evidence="1 2">CCMP1005</strain>
    </source>
</reference>
<proteinExistence type="predicted"/>
<name>K0RBJ6_THAOC</name>
<dbReference type="Proteomes" id="UP000266841">
    <property type="component" value="Unassembled WGS sequence"/>
</dbReference>
<dbReference type="EMBL" id="AGNL01050502">
    <property type="protein sequence ID" value="EJK43882.1"/>
    <property type="molecule type" value="Genomic_DNA"/>
</dbReference>